<proteinExistence type="predicted"/>
<gene>
    <name evidence="1" type="ORF">IAB68_05100</name>
</gene>
<dbReference type="Pfam" id="PF20122">
    <property type="entry name" value="DUF6512"/>
    <property type="match status" value="1"/>
</dbReference>
<accession>A0A9D1INL8</accession>
<name>A0A9D1INL8_9FIRM</name>
<dbReference type="EMBL" id="DVMT01000052">
    <property type="protein sequence ID" value="HIU40658.1"/>
    <property type="molecule type" value="Genomic_DNA"/>
</dbReference>
<sequence>MKLKHLKLLGVVMAFLLCFLLHFLYDLAPCFITSVIAPVNESIAEHMKILFGGILFS</sequence>
<evidence type="ECO:0000313" key="1">
    <source>
        <dbReference type="EMBL" id="HIU40658.1"/>
    </source>
</evidence>
<dbReference type="Proteomes" id="UP000824074">
    <property type="component" value="Unassembled WGS sequence"/>
</dbReference>
<reference evidence="1" key="1">
    <citation type="submission" date="2020-10" db="EMBL/GenBank/DDBJ databases">
        <authorList>
            <person name="Gilroy R."/>
        </authorList>
    </citation>
    <scope>NUCLEOTIDE SEQUENCE</scope>
    <source>
        <strain evidence="1">CHK193-30670</strain>
    </source>
</reference>
<dbReference type="InterPro" id="IPR045407">
    <property type="entry name" value="DUF6512"/>
</dbReference>
<organism evidence="1 2">
    <name type="scientific">Candidatus Aphodocola excrementigallinarum</name>
    <dbReference type="NCBI Taxonomy" id="2840670"/>
    <lineage>
        <taxon>Bacteria</taxon>
        <taxon>Bacillati</taxon>
        <taxon>Bacillota</taxon>
        <taxon>Bacilli</taxon>
        <taxon>Candidatus Aphodocola</taxon>
    </lineage>
</organism>
<dbReference type="AlphaFoldDB" id="A0A9D1INL8"/>
<evidence type="ECO:0000313" key="2">
    <source>
        <dbReference type="Proteomes" id="UP000824074"/>
    </source>
</evidence>
<feature type="non-terminal residue" evidence="1">
    <location>
        <position position="57"/>
    </location>
</feature>
<reference evidence="1" key="2">
    <citation type="journal article" date="2021" name="PeerJ">
        <title>Extensive microbial diversity within the chicken gut microbiome revealed by metagenomics and culture.</title>
        <authorList>
            <person name="Gilroy R."/>
            <person name="Ravi A."/>
            <person name="Getino M."/>
            <person name="Pursley I."/>
            <person name="Horton D.L."/>
            <person name="Alikhan N.F."/>
            <person name="Baker D."/>
            <person name="Gharbi K."/>
            <person name="Hall N."/>
            <person name="Watson M."/>
            <person name="Adriaenssens E.M."/>
            <person name="Foster-Nyarko E."/>
            <person name="Jarju S."/>
            <person name="Secka A."/>
            <person name="Antonio M."/>
            <person name="Oren A."/>
            <person name="Chaudhuri R.R."/>
            <person name="La Ragione R."/>
            <person name="Hildebrand F."/>
            <person name="Pallen M.J."/>
        </authorList>
    </citation>
    <scope>NUCLEOTIDE SEQUENCE</scope>
    <source>
        <strain evidence="1">CHK193-30670</strain>
    </source>
</reference>
<protein>
    <submittedName>
        <fullName evidence="1">Uncharacterized protein</fullName>
    </submittedName>
</protein>
<comment type="caution">
    <text evidence="1">The sequence shown here is derived from an EMBL/GenBank/DDBJ whole genome shotgun (WGS) entry which is preliminary data.</text>
</comment>